<accession>A0A2M9XCF9</accession>
<name>A0A2M9XCF9_9LEPT</name>
<protein>
    <submittedName>
        <fullName evidence="1">Uncharacterized protein</fullName>
    </submittedName>
</protein>
<keyword evidence="2" id="KW-1185">Reference proteome</keyword>
<dbReference type="Proteomes" id="UP000232196">
    <property type="component" value="Unassembled WGS sequence"/>
</dbReference>
<dbReference type="RefSeq" id="WP_010515858.1">
    <property type="nucleotide sequence ID" value="NZ_NPDL01000008.1"/>
</dbReference>
<dbReference type="EMBL" id="NPDN01000005">
    <property type="protein sequence ID" value="PJZ25344.1"/>
    <property type="molecule type" value="Genomic_DNA"/>
</dbReference>
<evidence type="ECO:0000313" key="2">
    <source>
        <dbReference type="Proteomes" id="UP000232196"/>
    </source>
</evidence>
<evidence type="ECO:0000313" key="1">
    <source>
        <dbReference type="EMBL" id="PJZ25344.1"/>
    </source>
</evidence>
<proteinExistence type="predicted"/>
<organism evidence="1 2">
    <name type="scientific">Leptospira hartskeerlii</name>
    <dbReference type="NCBI Taxonomy" id="2023177"/>
    <lineage>
        <taxon>Bacteria</taxon>
        <taxon>Pseudomonadati</taxon>
        <taxon>Spirochaetota</taxon>
        <taxon>Spirochaetia</taxon>
        <taxon>Leptospirales</taxon>
        <taxon>Leptospiraceae</taxon>
        <taxon>Leptospira</taxon>
    </lineage>
</organism>
<reference evidence="1 2" key="1">
    <citation type="submission" date="2017-07" db="EMBL/GenBank/DDBJ databases">
        <title>Leptospira spp. isolated from tropical soils.</title>
        <authorList>
            <person name="Thibeaux R."/>
            <person name="Iraola G."/>
            <person name="Ferres I."/>
            <person name="Bierque E."/>
            <person name="Girault D."/>
            <person name="Soupe-Gilbert M.-E."/>
            <person name="Picardeau M."/>
            <person name="Goarant C."/>
        </authorList>
    </citation>
    <scope>NUCLEOTIDE SEQUENCE [LARGE SCALE GENOMIC DNA]</scope>
    <source>
        <strain evidence="1 2">MCA1-C-A1</strain>
    </source>
</reference>
<dbReference type="AlphaFoldDB" id="A0A2M9XCF9"/>
<sequence>MMIRSLQDSGAYERNRKGLAGAGFDWREKVRSSEPNSKTFADYLEESFQGDLVQDGNWFSETLSELSKKNLRKI</sequence>
<dbReference type="NCBIfam" id="NF047715">
    <property type="entry name" value="LIC12298_fam"/>
    <property type="match status" value="1"/>
</dbReference>
<gene>
    <name evidence="1" type="ORF">CH357_10480</name>
</gene>
<dbReference type="OrthoDB" id="333713at2"/>
<comment type="caution">
    <text evidence="1">The sequence shown here is derived from an EMBL/GenBank/DDBJ whole genome shotgun (WGS) entry which is preliminary data.</text>
</comment>